<evidence type="ECO:0000256" key="4">
    <source>
        <dbReference type="ARBA" id="ARBA00035244"/>
    </source>
</evidence>
<proteinExistence type="inferred from homology"/>
<evidence type="ECO:0000256" key="3">
    <source>
        <dbReference type="ARBA" id="ARBA00023274"/>
    </source>
</evidence>
<evidence type="ECO:0000256" key="2">
    <source>
        <dbReference type="ARBA" id="ARBA00022980"/>
    </source>
</evidence>
<comment type="similarity">
    <text evidence="1">Belongs to the universal ribosomal protein uL4 family.</text>
</comment>
<sequence length="264" mass="29238">MTTIAPSIQTLPVFDIRGTEVEQVSKPAIFNAPIRRDIVHFVHTNMSKNRRQPYAVSPEAGMQHSAKSWGTGRAVARIPRISGSGTSRSGQGAFGNMCRKGRRFAPTKIWRKWHRKTSTDQKRYAVVSAVAATAVTSLVTARGHQIATVHNIPLVVDDELQTITKTRNAIEALKAIGAHGDVERCKRSRRIRTGISRLRNRIHSCRRGPLIVYEKDDGIVRAFNNIPGIDLVSVHALNLLQLAPNATLGRFVIWTKSAVNELQS</sequence>
<dbReference type="SUPFAM" id="SSF52166">
    <property type="entry name" value="Ribosomal protein L4"/>
    <property type="match status" value="1"/>
</dbReference>
<dbReference type="GO" id="GO:0003735">
    <property type="term" value="F:structural constituent of ribosome"/>
    <property type="evidence" value="ECO:0007669"/>
    <property type="project" value="InterPro"/>
</dbReference>
<gene>
    <name evidence="6" type="primary">rpl4b_0</name>
    <name evidence="6" type="ORF">CM83_100148</name>
</gene>
<protein>
    <recommendedName>
        <fullName evidence="4">Large ribosomal subunit protein uL4</fullName>
    </recommendedName>
    <alternativeName>
        <fullName evidence="5">60S ribosomal protein L4</fullName>
    </alternativeName>
</protein>
<reference evidence="6" key="1">
    <citation type="journal article" date="2014" name="PLoS ONE">
        <title>Transcriptome-Based Identification of ABC Transporters in the Western Tarnished Plant Bug Lygus hesperus.</title>
        <authorList>
            <person name="Hull J.J."/>
            <person name="Chaney K."/>
            <person name="Geib S.M."/>
            <person name="Fabrick J.A."/>
            <person name="Brent C.S."/>
            <person name="Walsh D."/>
            <person name="Lavine L.C."/>
        </authorList>
    </citation>
    <scope>NUCLEOTIDE SEQUENCE</scope>
</reference>
<dbReference type="InterPro" id="IPR002136">
    <property type="entry name" value="Ribosomal_uL4"/>
</dbReference>
<dbReference type="Gene3D" id="3.40.1370.10">
    <property type="match status" value="1"/>
</dbReference>
<dbReference type="Pfam" id="PF00573">
    <property type="entry name" value="Ribosomal_L4"/>
    <property type="match status" value="1"/>
</dbReference>
<dbReference type="GO" id="GO:1990904">
    <property type="term" value="C:ribonucleoprotein complex"/>
    <property type="evidence" value="ECO:0007669"/>
    <property type="project" value="UniProtKB-KW"/>
</dbReference>
<dbReference type="GO" id="GO:0005840">
    <property type="term" value="C:ribosome"/>
    <property type="evidence" value="ECO:0007669"/>
    <property type="project" value="UniProtKB-KW"/>
</dbReference>
<evidence type="ECO:0000313" key="6">
    <source>
        <dbReference type="EMBL" id="JAG13685.1"/>
    </source>
</evidence>
<keyword evidence="2 6" id="KW-0689">Ribosomal protein</keyword>
<dbReference type="EMBL" id="GBHO01029919">
    <property type="protein sequence ID" value="JAG13685.1"/>
    <property type="molecule type" value="Transcribed_RNA"/>
</dbReference>
<dbReference type="PANTHER" id="PTHR19431">
    <property type="entry name" value="60S RIBOSOMAL PROTEIN L4"/>
    <property type="match status" value="1"/>
</dbReference>
<accession>A0A0A9X9C7</accession>
<dbReference type="GO" id="GO:0006412">
    <property type="term" value="P:translation"/>
    <property type="evidence" value="ECO:0007669"/>
    <property type="project" value="InterPro"/>
</dbReference>
<organism evidence="6">
    <name type="scientific">Lygus hesperus</name>
    <name type="common">Western plant bug</name>
    <dbReference type="NCBI Taxonomy" id="30085"/>
    <lineage>
        <taxon>Eukaryota</taxon>
        <taxon>Metazoa</taxon>
        <taxon>Ecdysozoa</taxon>
        <taxon>Arthropoda</taxon>
        <taxon>Hexapoda</taxon>
        <taxon>Insecta</taxon>
        <taxon>Pterygota</taxon>
        <taxon>Neoptera</taxon>
        <taxon>Paraneoptera</taxon>
        <taxon>Hemiptera</taxon>
        <taxon>Heteroptera</taxon>
        <taxon>Panheteroptera</taxon>
        <taxon>Cimicomorpha</taxon>
        <taxon>Miridae</taxon>
        <taxon>Mirini</taxon>
        <taxon>Lygus</taxon>
    </lineage>
</organism>
<evidence type="ECO:0000256" key="5">
    <source>
        <dbReference type="ARBA" id="ARBA00035353"/>
    </source>
</evidence>
<dbReference type="InterPro" id="IPR023574">
    <property type="entry name" value="Ribosomal_uL4_dom_sf"/>
</dbReference>
<name>A0A0A9X9C7_LYGHE</name>
<dbReference type="AlphaFoldDB" id="A0A0A9X9C7"/>
<evidence type="ECO:0000256" key="1">
    <source>
        <dbReference type="ARBA" id="ARBA00010528"/>
    </source>
</evidence>
<dbReference type="FunFam" id="3.40.1370.10:FF:000011">
    <property type="entry name" value="50S ribosomal protein L4"/>
    <property type="match status" value="1"/>
</dbReference>
<dbReference type="InterPro" id="IPR045240">
    <property type="entry name" value="Ribosomal_uL4_euk/arch"/>
</dbReference>
<keyword evidence="3" id="KW-0687">Ribonucleoprotein</keyword>
<reference evidence="6" key="2">
    <citation type="submission" date="2014-07" db="EMBL/GenBank/DDBJ databases">
        <authorList>
            <person name="Hull J."/>
        </authorList>
    </citation>
    <scope>NUCLEOTIDE SEQUENCE</scope>
</reference>